<keyword evidence="6 13" id="KW-0378">Hydrolase</keyword>
<dbReference type="Pfam" id="PF18019">
    <property type="entry name" value="Cas3_HD"/>
    <property type="match status" value="1"/>
</dbReference>
<dbReference type="STRING" id="520767.ATZ99_06240"/>
<dbReference type="PANTHER" id="PTHR47959">
    <property type="entry name" value="ATP-DEPENDENT RNA HELICASE RHLE-RELATED"/>
    <property type="match status" value="1"/>
</dbReference>
<dbReference type="PATRIC" id="fig|520767.4.peg.711"/>
<feature type="domain" description="Helicase ATP-binding" evidence="11">
    <location>
        <begin position="261"/>
        <end position="439"/>
    </location>
</feature>
<dbReference type="GO" id="GO:0005829">
    <property type="term" value="C:cytosol"/>
    <property type="evidence" value="ECO:0007669"/>
    <property type="project" value="TreeGrafter"/>
</dbReference>
<dbReference type="SMART" id="SM00487">
    <property type="entry name" value="DEXDc"/>
    <property type="match status" value="1"/>
</dbReference>
<dbReference type="InterPro" id="IPR054712">
    <property type="entry name" value="Cas3-like_dom"/>
</dbReference>
<dbReference type="InterPro" id="IPR011545">
    <property type="entry name" value="DEAD/DEAH_box_helicase_dom"/>
</dbReference>
<evidence type="ECO:0000256" key="4">
    <source>
        <dbReference type="ARBA" id="ARBA00022723"/>
    </source>
</evidence>
<evidence type="ECO:0000256" key="7">
    <source>
        <dbReference type="ARBA" id="ARBA00022806"/>
    </source>
</evidence>
<dbReference type="Gene3D" id="1.10.3210.30">
    <property type="match status" value="1"/>
</dbReference>
<keyword evidence="4" id="KW-0479">Metal-binding</keyword>
<evidence type="ECO:0000256" key="10">
    <source>
        <dbReference type="ARBA" id="ARBA00038437"/>
    </source>
</evidence>
<name>A0A162MU31_9FIRM</name>
<keyword evidence="5" id="KW-0547">Nucleotide-binding</keyword>
<dbReference type="GO" id="GO:0046872">
    <property type="term" value="F:metal ion binding"/>
    <property type="evidence" value="ECO:0007669"/>
    <property type="project" value="UniProtKB-KW"/>
</dbReference>
<keyword evidence="9" id="KW-0051">Antiviral defense</keyword>
<dbReference type="EMBL" id="LOHZ01000022">
    <property type="protein sequence ID" value="KYO67338.1"/>
    <property type="molecule type" value="Genomic_DNA"/>
</dbReference>
<protein>
    <submittedName>
        <fullName evidence="13">CRISPR-associated endonuclease/helicase Cas3</fullName>
        <ecNumber evidence="13">3.1.-.-</ecNumber>
    </submittedName>
</protein>
<sequence length="892" mass="105029">MIEILAKSHVKDGKKVTLSKHTSDVLKVFENIKRKLNKINSADLIEAIEIAIFLHDLGKVLPSFQIKSLGNKHYKPWDIYHEIPHSLFSVFWVDKDKLKAKFNNENYLNFIISSIAYHHWRENFDDFISRHNEIFIKLCQKVMEEWGEILKENLSQEFSSFNEYKDFIGINKKWTESIINRRSFTNLAVPPYKFDYEPLRGEIKKEWILISGFLQRCDHFASWCEEEGENLNEVEIEPKRENEVKDVIGNKIRDYAWQFKVLDGKTDKNIILIAPTGYGKTEFAFLWGKGNKFFYTLPLRSAVNQIYERAGEIFGENTTGLLHSDADAYILEKGIDETNTMKSYELAKQLSYPVIISTGDQFFPYALRPPGYEKVFATLSYSRLVIDEVQAYDPKACAIITKFMEWIYKMGGKFLLMTATLPKFIENRIRSLVIDLEIVNIYEKEKENFQKIFKHKLKIKLIENKKEGKNPEFELPEGEIEEIIKKANEGKRVLVILNTVDFAQRVYEKLMNKTSSPLKDNIFLLHSRFTFEDRKNKENEYIKKFENPKPSTENIGKILVATQVVEASLNIDADVLFTEICPLDALVQRIGRVLRRYFYKDGKIRNKSDNTEYNISQSEFKSFENEPNVYMWVFKEGLQSGRKKVYSEELIKFSIVWLWKKGKGDIETLLKEISQVETGIKDYDESVVEKIFKEEFSLLLEDNLKEKSKKQKKESKENIYETILKDNKLLDKLNEIEIELSEYDKYALVTLFYSTIKRNGNYLKEFFDTLSLLDAGWMSERKSEAERIFREIYDVGVVPKNKLEEFKNEIEKFIDKINLNKKGWSLFTCFKTEVLSKYVLYLPRYSLSNNPILVYEIIKIKLDEKWAKRIEKWLSGIYLYQGEYNEELGLKV</sequence>
<organism evidence="13 14">
    <name type="scientific">Thermovenabulum gondwanense</name>
    <dbReference type="NCBI Taxonomy" id="520767"/>
    <lineage>
        <taxon>Bacteria</taxon>
        <taxon>Bacillati</taxon>
        <taxon>Bacillota</taxon>
        <taxon>Clostridia</taxon>
        <taxon>Thermosediminibacterales</taxon>
        <taxon>Thermosediminibacteraceae</taxon>
        <taxon>Thermovenabulum</taxon>
    </lineage>
</organism>
<dbReference type="GO" id="GO:0005524">
    <property type="term" value="F:ATP binding"/>
    <property type="evidence" value="ECO:0007669"/>
    <property type="project" value="UniProtKB-KW"/>
</dbReference>
<dbReference type="AlphaFoldDB" id="A0A162MU31"/>
<comment type="caution">
    <text evidence="13">The sequence shown here is derived from an EMBL/GenBank/DDBJ whole genome shotgun (WGS) entry which is preliminary data.</text>
</comment>
<evidence type="ECO:0000259" key="12">
    <source>
        <dbReference type="PROSITE" id="PS51643"/>
    </source>
</evidence>
<dbReference type="SUPFAM" id="SSF52540">
    <property type="entry name" value="P-loop containing nucleoside triphosphate hydrolases"/>
    <property type="match status" value="1"/>
</dbReference>
<reference evidence="13 14" key="1">
    <citation type="submission" date="2015-12" db="EMBL/GenBank/DDBJ databases">
        <title>Draft genome of Thermovenabulum gondwanense isolated from a red thermophilic microbial mat colonisisng an outflow channel of a bore well.</title>
        <authorList>
            <person name="Patel B.K."/>
        </authorList>
    </citation>
    <scope>NUCLEOTIDE SEQUENCE [LARGE SCALE GENOMIC DNA]</scope>
    <source>
        <strain evidence="13 14">R270</strain>
    </source>
</reference>
<comment type="similarity">
    <text evidence="1">In the N-terminal section; belongs to the CRISPR-associated nuclease Cas3-HD family.</text>
</comment>
<dbReference type="GO" id="GO:0003724">
    <property type="term" value="F:RNA helicase activity"/>
    <property type="evidence" value="ECO:0007669"/>
    <property type="project" value="TreeGrafter"/>
</dbReference>
<evidence type="ECO:0000313" key="13">
    <source>
        <dbReference type="EMBL" id="KYO67338.1"/>
    </source>
</evidence>
<dbReference type="Gene3D" id="3.40.50.300">
    <property type="entry name" value="P-loop containing nucleotide triphosphate hydrolases"/>
    <property type="match status" value="2"/>
</dbReference>
<dbReference type="GO" id="GO:0051607">
    <property type="term" value="P:defense response to virus"/>
    <property type="evidence" value="ECO:0007669"/>
    <property type="project" value="UniProtKB-KW"/>
</dbReference>
<evidence type="ECO:0000313" key="14">
    <source>
        <dbReference type="Proteomes" id="UP000075737"/>
    </source>
</evidence>
<dbReference type="PANTHER" id="PTHR47959:SF16">
    <property type="entry name" value="CRISPR-ASSOCIATED NUCLEASE_HELICASE CAS3-RELATED"/>
    <property type="match status" value="1"/>
</dbReference>
<keyword evidence="3" id="KW-0540">Nuclease</keyword>
<dbReference type="InterPro" id="IPR001650">
    <property type="entry name" value="Helicase_C-like"/>
</dbReference>
<dbReference type="GO" id="GO:0003676">
    <property type="term" value="F:nucleic acid binding"/>
    <property type="evidence" value="ECO:0007669"/>
    <property type="project" value="InterPro"/>
</dbReference>
<dbReference type="SMART" id="SM00490">
    <property type="entry name" value="HELICc"/>
    <property type="match status" value="1"/>
</dbReference>
<evidence type="ECO:0000256" key="2">
    <source>
        <dbReference type="ARBA" id="ARBA00009046"/>
    </source>
</evidence>
<dbReference type="NCBIfam" id="TIGR01587">
    <property type="entry name" value="cas3_core"/>
    <property type="match status" value="1"/>
</dbReference>
<dbReference type="PROSITE" id="PS51192">
    <property type="entry name" value="HELICASE_ATP_BIND_1"/>
    <property type="match status" value="1"/>
</dbReference>
<evidence type="ECO:0000259" key="11">
    <source>
        <dbReference type="PROSITE" id="PS51192"/>
    </source>
</evidence>
<keyword evidence="7 13" id="KW-0347">Helicase</keyword>
<dbReference type="PROSITE" id="PS51643">
    <property type="entry name" value="HD_CAS3"/>
    <property type="match status" value="1"/>
</dbReference>
<keyword evidence="14" id="KW-1185">Reference proteome</keyword>
<dbReference type="GO" id="GO:0004519">
    <property type="term" value="F:endonuclease activity"/>
    <property type="evidence" value="ECO:0007669"/>
    <property type="project" value="UniProtKB-KW"/>
</dbReference>
<feature type="domain" description="HD Cas3-type" evidence="12">
    <location>
        <begin position="11"/>
        <end position="220"/>
    </location>
</feature>
<dbReference type="GO" id="GO:0016787">
    <property type="term" value="F:hydrolase activity"/>
    <property type="evidence" value="ECO:0007669"/>
    <property type="project" value="UniProtKB-KW"/>
</dbReference>
<comment type="similarity">
    <text evidence="2">In the central section; belongs to the CRISPR-associated helicase Cas3 family.</text>
</comment>
<accession>A0A162MU31</accession>
<comment type="similarity">
    <text evidence="10">Belongs to the DEAD box helicase family.</text>
</comment>
<evidence type="ECO:0000256" key="8">
    <source>
        <dbReference type="ARBA" id="ARBA00022840"/>
    </source>
</evidence>
<dbReference type="Proteomes" id="UP000075737">
    <property type="component" value="Unassembled WGS sequence"/>
</dbReference>
<dbReference type="NCBIfam" id="TIGR01596">
    <property type="entry name" value="cas3_HD"/>
    <property type="match status" value="1"/>
</dbReference>
<dbReference type="InterPro" id="IPR006474">
    <property type="entry name" value="Helicase_Cas3_CRISPR-ass_core"/>
</dbReference>
<dbReference type="OrthoDB" id="9810236at2"/>
<gene>
    <name evidence="13" type="primary">ygcB_2</name>
    <name evidence="13" type="ORF">ATZ99_06240</name>
</gene>
<evidence type="ECO:0000256" key="1">
    <source>
        <dbReference type="ARBA" id="ARBA00006847"/>
    </source>
</evidence>
<evidence type="ECO:0000256" key="9">
    <source>
        <dbReference type="ARBA" id="ARBA00023118"/>
    </source>
</evidence>
<dbReference type="RefSeq" id="WP_068747792.1">
    <property type="nucleotide sequence ID" value="NZ_LOHZ01000022.1"/>
</dbReference>
<dbReference type="InterPro" id="IPR014001">
    <property type="entry name" value="Helicase_ATP-bd"/>
</dbReference>
<proteinExistence type="inferred from homology"/>
<dbReference type="Pfam" id="PF22590">
    <property type="entry name" value="Cas3-like_C_2"/>
    <property type="match status" value="1"/>
</dbReference>
<dbReference type="EC" id="3.1.-.-" evidence="13"/>
<dbReference type="InterPro" id="IPR050079">
    <property type="entry name" value="DEAD_box_RNA_helicase"/>
</dbReference>
<evidence type="ECO:0000256" key="6">
    <source>
        <dbReference type="ARBA" id="ARBA00022801"/>
    </source>
</evidence>
<evidence type="ECO:0000256" key="5">
    <source>
        <dbReference type="ARBA" id="ARBA00022741"/>
    </source>
</evidence>
<evidence type="ECO:0000256" key="3">
    <source>
        <dbReference type="ARBA" id="ARBA00022722"/>
    </source>
</evidence>
<keyword evidence="13" id="KW-0255">Endonuclease</keyword>
<dbReference type="InterPro" id="IPR006483">
    <property type="entry name" value="CRISPR-assoc_Cas3_HD"/>
</dbReference>
<dbReference type="InterPro" id="IPR027417">
    <property type="entry name" value="P-loop_NTPase"/>
</dbReference>
<keyword evidence="8" id="KW-0067">ATP-binding</keyword>
<dbReference type="InterPro" id="IPR038257">
    <property type="entry name" value="CRISPR-assoc_Cas3_HD_sf"/>
</dbReference>
<dbReference type="Pfam" id="PF00270">
    <property type="entry name" value="DEAD"/>
    <property type="match status" value="1"/>
</dbReference>
<dbReference type="CDD" id="cd09641">
    <property type="entry name" value="Cas3''_I"/>
    <property type="match status" value="1"/>
</dbReference>